<evidence type="ECO:0000313" key="1">
    <source>
        <dbReference type="EMBL" id="CAA2633980.1"/>
    </source>
</evidence>
<dbReference type="EMBL" id="CACRZD030000017">
    <property type="protein sequence ID" value="CAA6673035.1"/>
    <property type="molecule type" value="Genomic_DNA"/>
</dbReference>
<gene>
    <name evidence="1" type="ORF">SI7747_17019451</name>
</gene>
<sequence length="94" mass="10477">MRLRKVAQRATPKVCAPERATRSRRLSPWLAKLEMSADRLDDGPGRLLLAAFWLAVLASLRPRGTVHEGPPLCVEEGSQSPLVSDWIRQYKANG</sequence>
<protein>
    <submittedName>
        <fullName evidence="1">Uncharacterized protein</fullName>
    </submittedName>
</protein>
<evidence type="ECO:0000313" key="2">
    <source>
        <dbReference type="Proteomes" id="UP001189122"/>
    </source>
</evidence>
<reference evidence="1 2" key="1">
    <citation type="submission" date="2019-12" db="EMBL/GenBank/DDBJ databases">
        <authorList>
            <person name="Scholz U."/>
            <person name="Mascher M."/>
            <person name="Fiebig A."/>
        </authorList>
    </citation>
    <scope>NUCLEOTIDE SEQUENCE</scope>
</reference>
<accession>A0A7I8JTD8</accession>
<dbReference type="AlphaFoldDB" id="A0A7I8JTD8"/>
<proteinExistence type="predicted"/>
<organism evidence="1">
    <name type="scientific">Spirodela intermedia</name>
    <name type="common">Intermediate duckweed</name>
    <dbReference type="NCBI Taxonomy" id="51605"/>
    <lineage>
        <taxon>Eukaryota</taxon>
        <taxon>Viridiplantae</taxon>
        <taxon>Streptophyta</taxon>
        <taxon>Embryophyta</taxon>
        <taxon>Tracheophyta</taxon>
        <taxon>Spermatophyta</taxon>
        <taxon>Magnoliopsida</taxon>
        <taxon>Liliopsida</taxon>
        <taxon>Araceae</taxon>
        <taxon>Lemnoideae</taxon>
        <taxon>Spirodela</taxon>
    </lineage>
</organism>
<keyword evidence="2" id="KW-1185">Reference proteome</keyword>
<name>A0A7I8JTD8_SPIIN</name>
<dbReference type="Proteomes" id="UP001189122">
    <property type="component" value="Unassembled WGS sequence"/>
</dbReference>
<dbReference type="EMBL" id="LR743604">
    <property type="protein sequence ID" value="CAA2633980.1"/>
    <property type="molecule type" value="Genomic_DNA"/>
</dbReference>